<dbReference type="Proteomes" id="UP000000630">
    <property type="component" value="Chromosome"/>
</dbReference>
<feature type="transmembrane region" description="Helical" evidence="8">
    <location>
        <begin position="245"/>
        <end position="265"/>
    </location>
</feature>
<accession>D1AT70</accession>
<dbReference type="eggNOG" id="COG0651">
    <property type="taxonomic scope" value="Bacteria"/>
</dbReference>
<keyword evidence="5 8" id="KW-1133">Transmembrane helix</keyword>
<evidence type="ECO:0000256" key="2">
    <source>
        <dbReference type="ARBA" id="ARBA00005346"/>
    </source>
</evidence>
<keyword evidence="4 7" id="KW-0812">Transmembrane</keyword>
<name>D1AT70_ANACI</name>
<comment type="subcellular location">
    <subcellularLocation>
        <location evidence="1">Cell membrane</location>
        <topology evidence="1">Multi-pass membrane protein</topology>
    </subcellularLocation>
    <subcellularLocation>
        <location evidence="7">Membrane</location>
        <topology evidence="7">Multi-pass membrane protein</topology>
    </subcellularLocation>
</comment>
<evidence type="ECO:0000256" key="7">
    <source>
        <dbReference type="RuleBase" id="RU000320"/>
    </source>
</evidence>
<reference evidence="10 11" key="1">
    <citation type="journal article" date="2010" name="J. Bacteriol.">
        <title>Complete genome sequence of Anaplasma marginale subsp. centrale.</title>
        <authorList>
            <person name="Herndon D.R."/>
            <person name="Palmer G.H."/>
            <person name="Shkap V."/>
            <person name="Knowles D.P. Jr."/>
            <person name="Brayton K.A."/>
        </authorList>
    </citation>
    <scope>NUCLEOTIDE SEQUENCE [LARGE SCALE GENOMIC DNA]</scope>
    <source>
        <strain evidence="10 11">Israel</strain>
    </source>
</reference>
<feature type="transmembrane region" description="Helical" evidence="8">
    <location>
        <begin position="311"/>
        <end position="332"/>
    </location>
</feature>
<dbReference type="RefSeq" id="WP_012880242.1">
    <property type="nucleotide sequence ID" value="NC_013532.1"/>
</dbReference>
<keyword evidence="3" id="KW-1003">Cell membrane</keyword>
<dbReference type="InterPro" id="IPR001750">
    <property type="entry name" value="ND/Mrp_TM"/>
</dbReference>
<evidence type="ECO:0000256" key="4">
    <source>
        <dbReference type="ARBA" id="ARBA00022692"/>
    </source>
</evidence>
<evidence type="ECO:0000256" key="5">
    <source>
        <dbReference type="ARBA" id="ARBA00022989"/>
    </source>
</evidence>
<feature type="transmembrane region" description="Helical" evidence="8">
    <location>
        <begin position="465"/>
        <end position="483"/>
    </location>
</feature>
<dbReference type="STRING" id="574556.ACIS_00027"/>
<feature type="transmembrane region" description="Helical" evidence="8">
    <location>
        <begin position="382"/>
        <end position="404"/>
    </location>
</feature>
<evidence type="ECO:0000259" key="9">
    <source>
        <dbReference type="Pfam" id="PF00361"/>
    </source>
</evidence>
<evidence type="ECO:0000313" key="11">
    <source>
        <dbReference type="Proteomes" id="UP000000630"/>
    </source>
</evidence>
<feature type="transmembrane region" description="Helical" evidence="8">
    <location>
        <begin position="81"/>
        <end position="103"/>
    </location>
</feature>
<gene>
    <name evidence="10" type="ordered locus">ACIS_00027</name>
</gene>
<feature type="transmembrane region" description="Helical" evidence="8">
    <location>
        <begin position="170"/>
        <end position="192"/>
    </location>
</feature>
<keyword evidence="6 8" id="KW-0472">Membrane</keyword>
<dbReference type="InterPro" id="IPR003918">
    <property type="entry name" value="NADH_UbQ_OxRdtase"/>
</dbReference>
<feature type="transmembrane region" description="Helical" evidence="8">
    <location>
        <begin position="212"/>
        <end position="233"/>
    </location>
</feature>
<feature type="transmembrane region" description="Helical" evidence="8">
    <location>
        <begin position="6"/>
        <end position="27"/>
    </location>
</feature>
<dbReference type="PANTHER" id="PTHR42703">
    <property type="entry name" value="NADH DEHYDROGENASE"/>
    <property type="match status" value="1"/>
</dbReference>
<evidence type="ECO:0000313" key="10">
    <source>
        <dbReference type="EMBL" id="ACZ48748.1"/>
    </source>
</evidence>
<dbReference type="GO" id="GO:0005886">
    <property type="term" value="C:plasma membrane"/>
    <property type="evidence" value="ECO:0007669"/>
    <property type="project" value="UniProtKB-SubCell"/>
</dbReference>
<feature type="transmembrane region" description="Helical" evidence="8">
    <location>
        <begin position="285"/>
        <end position="304"/>
    </location>
</feature>
<evidence type="ECO:0000256" key="8">
    <source>
        <dbReference type="SAM" id="Phobius"/>
    </source>
</evidence>
<feature type="transmembrane region" description="Helical" evidence="8">
    <location>
        <begin position="115"/>
        <end position="134"/>
    </location>
</feature>
<feature type="transmembrane region" description="Helical" evidence="8">
    <location>
        <begin position="34"/>
        <end position="56"/>
    </location>
</feature>
<organism evidence="10 11">
    <name type="scientific">Anaplasma centrale (strain Israel)</name>
    <name type="common">Anaplasma marginale subsp. centrale (strain Israel)</name>
    <dbReference type="NCBI Taxonomy" id="574556"/>
    <lineage>
        <taxon>Bacteria</taxon>
        <taxon>Pseudomonadati</taxon>
        <taxon>Pseudomonadota</taxon>
        <taxon>Alphaproteobacteria</taxon>
        <taxon>Rickettsiales</taxon>
        <taxon>Anaplasmataceae</taxon>
        <taxon>Anaplasma</taxon>
    </lineage>
</organism>
<feature type="transmembrane region" description="Helical" evidence="8">
    <location>
        <begin position="416"/>
        <end position="436"/>
    </location>
</feature>
<comment type="similarity">
    <text evidence="2">Belongs to the CPA3 antiporters (TC 2.A.63) subunit D family.</text>
</comment>
<dbReference type="Pfam" id="PF00361">
    <property type="entry name" value="Proton_antipo_M"/>
    <property type="match status" value="1"/>
</dbReference>
<protein>
    <submittedName>
        <fullName evidence="10">Putative monovalent cation/H+ antiporter subunit D</fullName>
    </submittedName>
</protein>
<dbReference type="AlphaFoldDB" id="D1AT70"/>
<evidence type="ECO:0000256" key="3">
    <source>
        <dbReference type="ARBA" id="ARBA00022475"/>
    </source>
</evidence>
<dbReference type="HOGENOM" id="CLU_007100_9_5_5"/>
<dbReference type="PRINTS" id="PR01437">
    <property type="entry name" value="NUOXDRDTASE4"/>
</dbReference>
<keyword evidence="11" id="KW-1185">Reference proteome</keyword>
<dbReference type="InterPro" id="IPR050586">
    <property type="entry name" value="CPA3_Na-H_Antiporter_D"/>
</dbReference>
<dbReference type="KEGG" id="acn:ACIS_00027"/>
<feature type="domain" description="NADH:quinone oxidoreductase/Mrp antiporter transmembrane" evidence="9">
    <location>
        <begin position="134"/>
        <end position="429"/>
    </location>
</feature>
<sequence length="506" mass="54229">MIGALKEHLVILQVIVPLLSAVVCSLLRSRVAWAQAISCGAVALSFFTALALFVQISNSGPVVYQVGGWGPPYGIELRVDLLSATMLLLVGFIGIMSVIYGVYPSRRELPANMVPRFYAAFLLAFGGMLGILVSHDVFNVYVFLEVASISSYVLVAVGNDKRAVASAFEYLIMGTVGATFYLIGIGFLYAATGTLNMSDMFTILQDAPINKAIQAGVLFVTLGLVVKAALFPFHGWMIKAYSTSPAFVTVFLSGTATKVMVYLIIRVVHNVFGTRLMFTELPFGTALLVLAAVATVLTSVIAALSRDMRDVLAYSSASNIGCIILAVCINTYSGLAAAVAYMVNHSIVKSALFMVSGGIAYHFDRCKTSSQYLNLSRALPHVTSAFVLLALSLVGMPPTVGFVAKWHMLSSFMDARAFTGLVVLSVGSVCSVIYTWRVVEHLYFSSAAGTAESCANDTALKTPRAMTLCIWIMAFFGFIAGAYPLPLTSISEQIAADLFFHPSNPL</sequence>
<feature type="transmembrane region" description="Helical" evidence="8">
    <location>
        <begin position="140"/>
        <end position="158"/>
    </location>
</feature>
<dbReference type="GO" id="GO:0042773">
    <property type="term" value="P:ATP synthesis coupled electron transport"/>
    <property type="evidence" value="ECO:0007669"/>
    <property type="project" value="InterPro"/>
</dbReference>
<dbReference type="OrthoDB" id="9768329at2"/>
<proteinExistence type="inferred from homology"/>
<evidence type="ECO:0000256" key="1">
    <source>
        <dbReference type="ARBA" id="ARBA00004651"/>
    </source>
</evidence>
<dbReference type="NCBIfam" id="NF009305">
    <property type="entry name" value="PRK12662.1"/>
    <property type="match status" value="1"/>
</dbReference>
<evidence type="ECO:0000256" key="6">
    <source>
        <dbReference type="ARBA" id="ARBA00023136"/>
    </source>
</evidence>
<dbReference type="PANTHER" id="PTHR42703:SF1">
    <property type="entry name" value="NA(+)_H(+) ANTIPORTER SUBUNIT D1"/>
    <property type="match status" value="1"/>
</dbReference>
<dbReference type="GO" id="GO:0008137">
    <property type="term" value="F:NADH dehydrogenase (ubiquinone) activity"/>
    <property type="evidence" value="ECO:0007669"/>
    <property type="project" value="InterPro"/>
</dbReference>
<dbReference type="EMBL" id="CP001759">
    <property type="protein sequence ID" value="ACZ48748.1"/>
    <property type="molecule type" value="Genomic_DNA"/>
</dbReference>